<dbReference type="GO" id="GO:0030366">
    <property type="term" value="F:molybdopterin synthase activity"/>
    <property type="evidence" value="ECO:0007669"/>
    <property type="project" value="UniProtKB-EC"/>
</dbReference>
<organism evidence="1">
    <name type="scientific">mine drainage metagenome</name>
    <dbReference type="NCBI Taxonomy" id="410659"/>
    <lineage>
        <taxon>unclassified sequences</taxon>
        <taxon>metagenomes</taxon>
        <taxon>ecological metagenomes</taxon>
    </lineage>
</organism>
<dbReference type="InterPro" id="IPR036563">
    <property type="entry name" value="MoaE_sf"/>
</dbReference>
<dbReference type="AlphaFoldDB" id="A0A1J5QI80"/>
<dbReference type="GO" id="GO:0006777">
    <property type="term" value="P:Mo-molybdopterin cofactor biosynthetic process"/>
    <property type="evidence" value="ECO:0007669"/>
    <property type="project" value="InterPro"/>
</dbReference>
<name>A0A1J5QI80_9ZZZZ</name>
<gene>
    <name evidence="1" type="primary">moaE_12</name>
    <name evidence="1" type="ORF">GALL_350310</name>
</gene>
<protein>
    <submittedName>
        <fullName evidence="1">Molybdopterin synthase catalytic subunit</fullName>
        <ecNumber evidence="1">2.8.1.12</ecNumber>
    </submittedName>
</protein>
<reference evidence="1" key="1">
    <citation type="submission" date="2016-10" db="EMBL/GenBank/DDBJ databases">
        <title>Sequence of Gallionella enrichment culture.</title>
        <authorList>
            <person name="Poehlein A."/>
            <person name="Muehling M."/>
            <person name="Daniel R."/>
        </authorList>
    </citation>
    <scope>NUCLEOTIDE SEQUENCE</scope>
</reference>
<evidence type="ECO:0000313" key="1">
    <source>
        <dbReference type="EMBL" id="OIQ83184.1"/>
    </source>
</evidence>
<proteinExistence type="predicted"/>
<dbReference type="Gene3D" id="3.90.1170.40">
    <property type="entry name" value="Molybdopterin biosynthesis MoaE subunit"/>
    <property type="match status" value="1"/>
</dbReference>
<dbReference type="SUPFAM" id="SSF54690">
    <property type="entry name" value="Molybdopterin synthase subunit MoaE"/>
    <property type="match status" value="1"/>
</dbReference>
<accession>A0A1J5QI80</accession>
<dbReference type="EMBL" id="MLJW01000727">
    <property type="protein sequence ID" value="OIQ83184.1"/>
    <property type="molecule type" value="Genomic_DNA"/>
</dbReference>
<keyword evidence="1" id="KW-0808">Transferase</keyword>
<comment type="caution">
    <text evidence="1">The sequence shown here is derived from an EMBL/GenBank/DDBJ whole genome shotgun (WGS) entry which is preliminary data.</text>
</comment>
<dbReference type="EC" id="2.8.1.12" evidence="1"/>
<sequence length="40" mass="4711">MDYLKTQAPFWKKEQTGSGERWVEASASDDAARLRWTEKH</sequence>